<sequence length="778" mass="87099">MTHQCPVLGPDLKGHHGTLMSTGCTEELCAVGQVSHTHEPRVGENRTVEVVEREAEDFLRELYSDKLFASETNFQERLQQARSEIRNGSFGGLIYETQETGIVGGTWTQTPQELEFGIRWAWRNARKCLMRSCCEDLRLCDLRSVKCGNEMAMELVKGLTEAYNGGDVIPTVFAFFPQTTNSRGPMIWNDRILSFAAYETEDGTILGDPENTQLTKDIMELGWAPPQPKSRWDVLPVVVMAKDEEPIFVELPPNLRRLVKIRHPRYEAAFEKLDLKWVAFPAFSRLGFDIGGVQYTAAPFIGWFMDTEIGDRGLADPLRYNVLPDLVKALYFNNPISEPANAFEHLPKYEQLVMLSRAQIELNYAIYYSFLQDGIRISDTLSALKKWIRYNDEFEKKNGYFLPSDPYWLPSSQSSVVPAWHFEGGPGYQSKPLICRGVQDPVTVWRTEKSARTSKNMARSIHGQCYTESLGAEWKTRDITQDGSISATPEDMAEPDPPILGIGAHSNYDDLILGVPLLFDTSQDNIEPHLLSPTDNISPVHRTELDSLASSCDALVGSDTTLESNYSMNVGNPFPPDDANPLSDSWETLVEPMTQLEVISITSVGKSLPSSDVDSLSSHWDPSTELVAKLISSPSTAEDGLSLSYRIELEPWNPLDIVGQQQDSGPLLIPDRPSTPKRPRSNSLSTIDEEIEEYEEEVEGDDEESHGVHVEEKAHDRHNDMRDVDTEGVVQAAPQAREIGLEPECESQESQDIERVEGSTIQTVETNNPKIPVQSRTG</sequence>
<evidence type="ECO:0000256" key="8">
    <source>
        <dbReference type="ARBA" id="ARBA00023002"/>
    </source>
</evidence>
<accession>A0A9P5Y7E0</accession>
<feature type="compositionally biased region" description="Acidic residues" evidence="10">
    <location>
        <begin position="687"/>
        <end position="704"/>
    </location>
</feature>
<keyword evidence="7" id="KW-0112">Calmodulin-binding</keyword>
<keyword evidence="5" id="KW-0288">FMN</keyword>
<feature type="compositionally biased region" description="Acidic residues" evidence="10">
    <location>
        <begin position="741"/>
        <end position="751"/>
    </location>
</feature>
<dbReference type="Gene3D" id="3.90.440.10">
    <property type="entry name" value="Nitric Oxide Synthase,Heme Domain,Chain A domain 2"/>
    <property type="match status" value="1"/>
</dbReference>
<dbReference type="PANTHER" id="PTHR43410">
    <property type="entry name" value="NITRIC OXIDE SYNTHASE OXYGENASE"/>
    <property type="match status" value="1"/>
</dbReference>
<name>A0A9P5Y7E0_9AGAR</name>
<comment type="cofactor">
    <cofactor evidence="1">
        <name>FMN</name>
        <dbReference type="ChEBI" id="CHEBI:58210"/>
    </cofactor>
</comment>
<dbReference type="PANTHER" id="PTHR43410:SF1">
    <property type="entry name" value="NITRIC OXIDE SYNTHASE"/>
    <property type="match status" value="1"/>
</dbReference>
<evidence type="ECO:0000256" key="4">
    <source>
        <dbReference type="ARBA" id="ARBA00022617"/>
    </source>
</evidence>
<keyword evidence="6" id="KW-0479">Metal-binding</keyword>
<dbReference type="SUPFAM" id="SSF56512">
    <property type="entry name" value="Nitric oxide (NO) synthase oxygenase domain"/>
    <property type="match status" value="1"/>
</dbReference>
<protein>
    <recommendedName>
        <fullName evidence="3">nitric-oxide synthase (NADPH)</fullName>
        <ecNumber evidence="3">1.14.13.39</ecNumber>
    </recommendedName>
</protein>
<gene>
    <name evidence="12" type="ORF">BDZ94DRAFT_721739</name>
</gene>
<feature type="region of interest" description="Disordered" evidence="10">
    <location>
        <begin position="735"/>
        <end position="778"/>
    </location>
</feature>
<evidence type="ECO:0000256" key="9">
    <source>
        <dbReference type="ARBA" id="ARBA00023004"/>
    </source>
</evidence>
<evidence type="ECO:0000256" key="5">
    <source>
        <dbReference type="ARBA" id="ARBA00022643"/>
    </source>
</evidence>
<keyword evidence="9" id="KW-0408">Iron</keyword>
<evidence type="ECO:0000259" key="11">
    <source>
        <dbReference type="Pfam" id="PF02898"/>
    </source>
</evidence>
<organism evidence="12 13">
    <name type="scientific">Collybia nuda</name>
    <dbReference type="NCBI Taxonomy" id="64659"/>
    <lineage>
        <taxon>Eukaryota</taxon>
        <taxon>Fungi</taxon>
        <taxon>Dikarya</taxon>
        <taxon>Basidiomycota</taxon>
        <taxon>Agaricomycotina</taxon>
        <taxon>Agaricomycetes</taxon>
        <taxon>Agaricomycetidae</taxon>
        <taxon>Agaricales</taxon>
        <taxon>Tricholomatineae</taxon>
        <taxon>Clitocybaceae</taxon>
        <taxon>Collybia</taxon>
    </lineage>
</organism>
<comment type="caution">
    <text evidence="12">The sequence shown here is derived from an EMBL/GenBank/DDBJ whole genome shotgun (WGS) entry which is preliminary data.</text>
</comment>
<proteinExistence type="inferred from homology"/>
<dbReference type="GO" id="GO:0046872">
    <property type="term" value="F:metal ion binding"/>
    <property type="evidence" value="ECO:0007669"/>
    <property type="project" value="UniProtKB-KW"/>
</dbReference>
<evidence type="ECO:0000256" key="10">
    <source>
        <dbReference type="SAM" id="MobiDB-lite"/>
    </source>
</evidence>
<dbReference type="InterPro" id="IPR044943">
    <property type="entry name" value="NOS_dom_1"/>
</dbReference>
<feature type="compositionally biased region" description="Polar residues" evidence="10">
    <location>
        <begin position="759"/>
        <end position="778"/>
    </location>
</feature>
<dbReference type="GO" id="GO:0005516">
    <property type="term" value="F:calmodulin binding"/>
    <property type="evidence" value="ECO:0007669"/>
    <property type="project" value="UniProtKB-KW"/>
</dbReference>
<dbReference type="EMBL" id="MU150271">
    <property type="protein sequence ID" value="KAF9462530.1"/>
    <property type="molecule type" value="Genomic_DNA"/>
</dbReference>
<feature type="region of interest" description="Disordered" evidence="10">
    <location>
        <begin position="660"/>
        <end position="723"/>
    </location>
</feature>
<dbReference type="Proteomes" id="UP000807353">
    <property type="component" value="Unassembled WGS sequence"/>
</dbReference>
<keyword evidence="4" id="KW-0349">Heme</keyword>
<dbReference type="Gene3D" id="3.90.340.10">
    <property type="entry name" value="Nitric Oxide Synthase, Chain A, domain 1"/>
    <property type="match status" value="1"/>
</dbReference>
<dbReference type="InterPro" id="IPR036119">
    <property type="entry name" value="NOS_N_sf"/>
</dbReference>
<dbReference type="GO" id="GO:0006809">
    <property type="term" value="P:nitric oxide biosynthetic process"/>
    <property type="evidence" value="ECO:0007669"/>
    <property type="project" value="InterPro"/>
</dbReference>
<dbReference type="InterPro" id="IPR050607">
    <property type="entry name" value="NOS"/>
</dbReference>
<dbReference type="InterPro" id="IPR004030">
    <property type="entry name" value="NOS_N"/>
</dbReference>
<dbReference type="Gene3D" id="3.90.1230.10">
    <property type="entry name" value="Nitric Oxide Synthase, Chain A, domain 3"/>
    <property type="match status" value="1"/>
</dbReference>
<dbReference type="Pfam" id="PF02898">
    <property type="entry name" value="NO_synthase"/>
    <property type="match status" value="1"/>
</dbReference>
<feature type="compositionally biased region" description="Basic and acidic residues" evidence="10">
    <location>
        <begin position="705"/>
        <end position="723"/>
    </location>
</feature>
<evidence type="ECO:0000313" key="12">
    <source>
        <dbReference type="EMBL" id="KAF9462530.1"/>
    </source>
</evidence>
<evidence type="ECO:0000256" key="6">
    <source>
        <dbReference type="ARBA" id="ARBA00022723"/>
    </source>
</evidence>
<reference evidence="12" key="1">
    <citation type="submission" date="2020-11" db="EMBL/GenBank/DDBJ databases">
        <authorList>
            <consortium name="DOE Joint Genome Institute"/>
            <person name="Ahrendt S."/>
            <person name="Riley R."/>
            <person name="Andreopoulos W."/>
            <person name="Labutti K."/>
            <person name="Pangilinan J."/>
            <person name="Ruiz-Duenas F.J."/>
            <person name="Barrasa J.M."/>
            <person name="Sanchez-Garcia M."/>
            <person name="Camarero S."/>
            <person name="Miyauchi S."/>
            <person name="Serrano A."/>
            <person name="Linde D."/>
            <person name="Babiker R."/>
            <person name="Drula E."/>
            <person name="Ayuso-Fernandez I."/>
            <person name="Pacheco R."/>
            <person name="Padilla G."/>
            <person name="Ferreira P."/>
            <person name="Barriuso J."/>
            <person name="Kellner H."/>
            <person name="Castanera R."/>
            <person name="Alfaro M."/>
            <person name="Ramirez L."/>
            <person name="Pisabarro A.G."/>
            <person name="Kuo A."/>
            <person name="Tritt A."/>
            <person name="Lipzen A."/>
            <person name="He G."/>
            <person name="Yan M."/>
            <person name="Ng V."/>
            <person name="Cullen D."/>
            <person name="Martin F."/>
            <person name="Rosso M.-N."/>
            <person name="Henrissat B."/>
            <person name="Hibbett D."/>
            <person name="Martinez A.T."/>
            <person name="Grigoriev I.V."/>
        </authorList>
    </citation>
    <scope>NUCLEOTIDE SEQUENCE</scope>
    <source>
        <strain evidence="12">CBS 247.69</strain>
    </source>
</reference>
<dbReference type="OrthoDB" id="2153534at2759"/>
<evidence type="ECO:0000256" key="1">
    <source>
        <dbReference type="ARBA" id="ARBA00001917"/>
    </source>
</evidence>
<evidence type="ECO:0000256" key="2">
    <source>
        <dbReference type="ARBA" id="ARBA00006267"/>
    </source>
</evidence>
<keyword evidence="13" id="KW-1185">Reference proteome</keyword>
<dbReference type="EC" id="1.14.13.39" evidence="3"/>
<dbReference type="InterPro" id="IPR044940">
    <property type="entry name" value="NOS_dom_2"/>
</dbReference>
<feature type="domain" description="Nitric oxide synthase (NOS)" evidence="11">
    <location>
        <begin position="50"/>
        <end position="422"/>
    </location>
</feature>
<dbReference type="InterPro" id="IPR044944">
    <property type="entry name" value="NOS_dom_3"/>
</dbReference>
<keyword evidence="8" id="KW-0560">Oxidoreductase</keyword>
<dbReference type="AlphaFoldDB" id="A0A9P5Y7E0"/>
<evidence type="ECO:0000313" key="13">
    <source>
        <dbReference type="Proteomes" id="UP000807353"/>
    </source>
</evidence>
<keyword evidence="5" id="KW-0285">Flavoprotein</keyword>
<comment type="similarity">
    <text evidence="2">Belongs to the NOS family.</text>
</comment>
<dbReference type="GO" id="GO:0004517">
    <property type="term" value="F:nitric-oxide synthase activity"/>
    <property type="evidence" value="ECO:0007669"/>
    <property type="project" value="UniProtKB-EC"/>
</dbReference>
<evidence type="ECO:0000256" key="7">
    <source>
        <dbReference type="ARBA" id="ARBA00022860"/>
    </source>
</evidence>
<evidence type="ECO:0000256" key="3">
    <source>
        <dbReference type="ARBA" id="ARBA00012989"/>
    </source>
</evidence>